<dbReference type="InterPro" id="IPR002878">
    <property type="entry name" value="ChsH2_C"/>
</dbReference>
<gene>
    <name evidence="3" type="ORF">D2V07_08975</name>
</gene>
<dbReference type="PANTHER" id="PTHR34075">
    <property type="entry name" value="BLR3430 PROTEIN"/>
    <property type="match status" value="1"/>
</dbReference>
<accession>A0A418NT98</accession>
<dbReference type="InterPro" id="IPR012340">
    <property type="entry name" value="NA-bd_OB-fold"/>
</dbReference>
<evidence type="ECO:0000313" key="3">
    <source>
        <dbReference type="EMBL" id="RIV86809.1"/>
    </source>
</evidence>
<dbReference type="SUPFAM" id="SSF50249">
    <property type="entry name" value="Nucleic acid-binding proteins"/>
    <property type="match status" value="1"/>
</dbReference>
<feature type="domain" description="ChsH2 rubredoxin-like zinc ribbon" evidence="2">
    <location>
        <begin position="21"/>
        <end position="57"/>
    </location>
</feature>
<evidence type="ECO:0000259" key="2">
    <source>
        <dbReference type="Pfam" id="PF12172"/>
    </source>
</evidence>
<dbReference type="InterPro" id="IPR022002">
    <property type="entry name" value="ChsH2_Znr"/>
</dbReference>
<dbReference type="EMBL" id="QXFL01000003">
    <property type="protein sequence ID" value="RIV86809.1"/>
    <property type="molecule type" value="Genomic_DNA"/>
</dbReference>
<evidence type="ECO:0000313" key="4">
    <source>
        <dbReference type="Proteomes" id="UP000286576"/>
    </source>
</evidence>
<sequence length="132" mass="14653">MTTELPTLPNPEITPSVAHFWEAAGEGKLDIRHCRSCNELHHYPRSFCPFCYSDDLDWQTVSGKGTVYSFSVMRRAPVPFAIAYVTLEEGPTILSHIVRIDLDDIAIGQKVQVAFADTQDDGPKVPVFEAAS</sequence>
<comment type="caution">
    <text evidence="3">The sequence shown here is derived from an EMBL/GenBank/DDBJ whole genome shotgun (WGS) entry which is preliminary data.</text>
</comment>
<dbReference type="Pfam" id="PF01796">
    <property type="entry name" value="OB_ChsH2_C"/>
    <property type="match status" value="1"/>
</dbReference>
<dbReference type="Proteomes" id="UP000286576">
    <property type="component" value="Unassembled WGS sequence"/>
</dbReference>
<proteinExistence type="predicted"/>
<evidence type="ECO:0000259" key="1">
    <source>
        <dbReference type="Pfam" id="PF01796"/>
    </source>
</evidence>
<reference evidence="3 4" key="1">
    <citation type="submission" date="2018-08" db="EMBL/GenBank/DDBJ databases">
        <title>Erythrobacter zhengii sp.nov., a bacterium isolated from deep-sea sediment.</title>
        <authorList>
            <person name="Fang C."/>
            <person name="Wu Y.-H."/>
            <person name="Sun C."/>
            <person name="Wang H."/>
            <person name="Cheng H."/>
            <person name="Meng F.-X."/>
            <person name="Wang C.-S."/>
            <person name="Xu X.-W."/>
        </authorList>
    </citation>
    <scope>NUCLEOTIDE SEQUENCE [LARGE SCALE GENOMIC DNA]</scope>
    <source>
        <strain evidence="3 4">V18</strain>
    </source>
</reference>
<dbReference type="PANTHER" id="PTHR34075:SF5">
    <property type="entry name" value="BLR3430 PROTEIN"/>
    <property type="match status" value="1"/>
</dbReference>
<dbReference type="Gene3D" id="6.10.30.10">
    <property type="match status" value="1"/>
</dbReference>
<keyword evidence="4" id="KW-1185">Reference proteome</keyword>
<name>A0A418NT98_9SPHN</name>
<dbReference type="OrthoDB" id="7210118at2"/>
<feature type="domain" description="ChsH2 C-terminal OB-fold" evidence="1">
    <location>
        <begin position="58"/>
        <end position="115"/>
    </location>
</feature>
<organism evidence="3 4">
    <name type="scientific">Aurantiacibacter zhengii</name>
    <dbReference type="NCBI Taxonomy" id="2307003"/>
    <lineage>
        <taxon>Bacteria</taxon>
        <taxon>Pseudomonadati</taxon>
        <taxon>Pseudomonadota</taxon>
        <taxon>Alphaproteobacteria</taxon>
        <taxon>Sphingomonadales</taxon>
        <taxon>Erythrobacteraceae</taxon>
        <taxon>Aurantiacibacter</taxon>
    </lineage>
</organism>
<dbReference type="AlphaFoldDB" id="A0A418NT98"/>
<dbReference type="Pfam" id="PF12172">
    <property type="entry name" value="zf-ChsH2"/>
    <property type="match status" value="1"/>
</dbReference>
<dbReference type="RefSeq" id="WP_119586626.1">
    <property type="nucleotide sequence ID" value="NZ_CAWODQ010000022.1"/>
</dbReference>
<protein>
    <submittedName>
        <fullName evidence="3">Zn-ribbon domain-containing OB-fold protein</fullName>
    </submittedName>
</protein>
<dbReference type="InterPro" id="IPR052513">
    <property type="entry name" value="Thioester_dehydratase-like"/>
</dbReference>